<dbReference type="InterPro" id="IPR001048">
    <property type="entry name" value="Asp/Glu/Uridylate_kinase"/>
</dbReference>
<dbReference type="GO" id="GO:0005524">
    <property type="term" value="F:ATP binding"/>
    <property type="evidence" value="ECO:0007669"/>
    <property type="project" value="UniProtKB-KW"/>
</dbReference>
<evidence type="ECO:0000256" key="4">
    <source>
        <dbReference type="ARBA" id="ARBA00012899"/>
    </source>
</evidence>
<dbReference type="Proteomes" id="UP000053235">
    <property type="component" value="Unassembled WGS sequence"/>
</dbReference>
<protein>
    <recommendedName>
        <fullName evidence="5">Uridylate kinase</fullName>
        <ecNumber evidence="4">2.7.4.22</ecNumber>
    </recommendedName>
    <alternativeName>
        <fullName evidence="12">Uridine monophosphate kinase</fullName>
    </alternativeName>
</protein>
<organism evidence="15 16">
    <name type="scientific">Roseibium alexandrii</name>
    <dbReference type="NCBI Taxonomy" id="388408"/>
    <lineage>
        <taxon>Bacteria</taxon>
        <taxon>Pseudomonadati</taxon>
        <taxon>Pseudomonadota</taxon>
        <taxon>Alphaproteobacteria</taxon>
        <taxon>Hyphomicrobiales</taxon>
        <taxon>Stappiaceae</taxon>
        <taxon>Roseibium</taxon>
    </lineage>
</organism>
<keyword evidence="8" id="KW-0547">Nucleotide-binding</keyword>
<dbReference type="PANTHER" id="PTHR42833">
    <property type="entry name" value="URIDYLATE KINASE"/>
    <property type="match status" value="1"/>
</dbReference>
<keyword evidence="7 15" id="KW-0808">Transferase</keyword>
<evidence type="ECO:0000256" key="6">
    <source>
        <dbReference type="ARBA" id="ARBA00022490"/>
    </source>
</evidence>
<dbReference type="EMBL" id="CXWD01000003">
    <property type="protein sequence ID" value="CTQ65830.1"/>
    <property type="molecule type" value="Genomic_DNA"/>
</dbReference>
<evidence type="ECO:0000313" key="16">
    <source>
        <dbReference type="Proteomes" id="UP000053235"/>
    </source>
</evidence>
<dbReference type="STRING" id="388408.LAX5112_00772"/>
<dbReference type="UniPathway" id="UPA00159">
    <property type="reaction ID" value="UER00275"/>
</dbReference>
<evidence type="ECO:0000259" key="14">
    <source>
        <dbReference type="Pfam" id="PF00696"/>
    </source>
</evidence>
<dbReference type="PIRSF" id="PIRSF005650">
    <property type="entry name" value="Uridylate_kin"/>
    <property type="match status" value="1"/>
</dbReference>
<keyword evidence="10" id="KW-0067">ATP-binding</keyword>
<comment type="catalytic activity">
    <reaction evidence="13">
        <text>UMP + ATP = UDP + ADP</text>
        <dbReference type="Rhea" id="RHEA:24400"/>
        <dbReference type="ChEBI" id="CHEBI:30616"/>
        <dbReference type="ChEBI" id="CHEBI:57865"/>
        <dbReference type="ChEBI" id="CHEBI:58223"/>
        <dbReference type="ChEBI" id="CHEBI:456216"/>
        <dbReference type="EC" id="2.7.4.22"/>
    </reaction>
</comment>
<dbReference type="PANTHER" id="PTHR42833:SF4">
    <property type="entry name" value="URIDYLATE KINASE PUMPKIN, CHLOROPLASTIC"/>
    <property type="match status" value="1"/>
</dbReference>
<dbReference type="GO" id="GO:0044210">
    <property type="term" value="P:'de novo' CTP biosynthetic process"/>
    <property type="evidence" value="ECO:0007669"/>
    <property type="project" value="UniProtKB-UniPathway"/>
</dbReference>
<dbReference type="SUPFAM" id="SSF53633">
    <property type="entry name" value="Carbamate kinase-like"/>
    <property type="match status" value="1"/>
</dbReference>
<evidence type="ECO:0000256" key="9">
    <source>
        <dbReference type="ARBA" id="ARBA00022777"/>
    </source>
</evidence>
<evidence type="ECO:0000256" key="12">
    <source>
        <dbReference type="ARBA" id="ARBA00032092"/>
    </source>
</evidence>
<dbReference type="GO" id="GO:0033862">
    <property type="term" value="F:UMP kinase activity"/>
    <property type="evidence" value="ECO:0007669"/>
    <property type="project" value="UniProtKB-EC"/>
</dbReference>
<keyword evidence="9 15" id="KW-0418">Kinase</keyword>
<evidence type="ECO:0000256" key="10">
    <source>
        <dbReference type="ARBA" id="ARBA00022840"/>
    </source>
</evidence>
<evidence type="ECO:0000256" key="13">
    <source>
        <dbReference type="ARBA" id="ARBA00047767"/>
    </source>
</evidence>
<gene>
    <name evidence="15" type="primary">pyrH_1</name>
    <name evidence="15" type="ORF">LAX5112_00772</name>
</gene>
<evidence type="ECO:0000256" key="11">
    <source>
        <dbReference type="ARBA" id="ARBA00022975"/>
    </source>
</evidence>
<evidence type="ECO:0000256" key="7">
    <source>
        <dbReference type="ARBA" id="ARBA00022679"/>
    </source>
</evidence>
<reference evidence="16" key="1">
    <citation type="submission" date="2015-07" db="EMBL/GenBank/DDBJ databases">
        <authorList>
            <person name="Rodrigo-Torres Lidia"/>
            <person name="Arahal R.David."/>
        </authorList>
    </citation>
    <scope>NUCLEOTIDE SEQUENCE [LARGE SCALE GENOMIC DNA]</scope>
    <source>
        <strain evidence="16">CECT 5112</strain>
    </source>
</reference>
<dbReference type="Gene3D" id="3.40.1160.10">
    <property type="entry name" value="Acetylglutamate kinase-like"/>
    <property type="match status" value="1"/>
</dbReference>
<comment type="similarity">
    <text evidence="3">Belongs to the UMP kinase family.</text>
</comment>
<proteinExistence type="inferred from homology"/>
<dbReference type="EC" id="2.7.4.22" evidence="4"/>
<evidence type="ECO:0000256" key="3">
    <source>
        <dbReference type="ARBA" id="ARBA00007614"/>
    </source>
</evidence>
<accession>A0A0M6ZUU2</accession>
<feature type="domain" description="Aspartate/glutamate/uridylate kinase" evidence="14">
    <location>
        <begin position="1"/>
        <end position="211"/>
    </location>
</feature>
<keyword evidence="6" id="KW-0963">Cytoplasm</keyword>
<comment type="pathway">
    <text evidence="2">Pyrimidine metabolism; CTP biosynthesis via de novo pathway; UDP from UMP (UMPK route): step 1/1.</text>
</comment>
<sequence length="241" mass="25741">MRLLVKVSGEALAEGSAGVFSDAAISRVSSHFVALAERGHEVAVVVGGGNIFRGTSSSDWNIEHVEADNVGMLGTIANGILLRAKVEATSNLEVRLMSAVDIPAIGEKYIRRRALRHLEKGRLVILSGGIGQPFVTTDYPSVQRAVELECASVLCLKNGIDGVYDSDPKTNPDAKRYRTLSIETAITNSLGFMDRSALVLAKQHNVHVHVIGVDTGIDVVDAVASDAVGTRVSRDAESKFY</sequence>
<dbReference type="RefSeq" id="WP_208981139.1">
    <property type="nucleotide sequence ID" value="NZ_CXWD01000003.1"/>
</dbReference>
<evidence type="ECO:0000256" key="1">
    <source>
        <dbReference type="ARBA" id="ARBA00004496"/>
    </source>
</evidence>
<dbReference type="InterPro" id="IPR036393">
    <property type="entry name" value="AceGlu_kinase-like_sf"/>
</dbReference>
<keyword evidence="16" id="KW-1185">Reference proteome</keyword>
<evidence type="ECO:0000256" key="5">
    <source>
        <dbReference type="ARBA" id="ARBA00016403"/>
    </source>
</evidence>
<keyword evidence="11" id="KW-0665">Pyrimidine biosynthesis</keyword>
<name>A0A0M6ZUU2_9HYPH</name>
<dbReference type="AlphaFoldDB" id="A0A0M6ZUU2"/>
<comment type="subcellular location">
    <subcellularLocation>
        <location evidence="1">Cytoplasm</location>
    </subcellularLocation>
</comment>
<dbReference type="GO" id="GO:0005737">
    <property type="term" value="C:cytoplasm"/>
    <property type="evidence" value="ECO:0007669"/>
    <property type="project" value="UniProtKB-SubCell"/>
</dbReference>
<evidence type="ECO:0000256" key="2">
    <source>
        <dbReference type="ARBA" id="ARBA00004791"/>
    </source>
</evidence>
<evidence type="ECO:0000256" key="8">
    <source>
        <dbReference type="ARBA" id="ARBA00022741"/>
    </source>
</evidence>
<dbReference type="InterPro" id="IPR011817">
    <property type="entry name" value="Uridylate_kinase"/>
</dbReference>
<dbReference type="Pfam" id="PF00696">
    <property type="entry name" value="AA_kinase"/>
    <property type="match status" value="1"/>
</dbReference>
<evidence type="ECO:0000313" key="15">
    <source>
        <dbReference type="EMBL" id="CTQ65830.1"/>
    </source>
</evidence>
<dbReference type="GO" id="GO:0006225">
    <property type="term" value="P:UDP biosynthetic process"/>
    <property type="evidence" value="ECO:0007669"/>
    <property type="project" value="TreeGrafter"/>
</dbReference>